<protein>
    <recommendedName>
        <fullName evidence="3">FYVE-type domain-containing protein</fullName>
    </recommendedName>
</protein>
<dbReference type="EMBL" id="JAACNO010000753">
    <property type="protein sequence ID" value="KAF4145234.1"/>
    <property type="molecule type" value="Genomic_DNA"/>
</dbReference>
<comment type="caution">
    <text evidence="1">The sequence shown here is derived from an EMBL/GenBank/DDBJ whole genome shotgun (WGS) entry which is preliminary data.</text>
</comment>
<dbReference type="PANTHER" id="PTHR13510:SF44">
    <property type="entry name" value="RABENOSYN-5"/>
    <property type="match status" value="1"/>
</dbReference>
<organism evidence="1 2">
    <name type="scientific">Phytophthora infestans</name>
    <name type="common">Potato late blight agent</name>
    <name type="synonym">Botrytis infestans</name>
    <dbReference type="NCBI Taxonomy" id="4787"/>
    <lineage>
        <taxon>Eukaryota</taxon>
        <taxon>Sar</taxon>
        <taxon>Stramenopiles</taxon>
        <taxon>Oomycota</taxon>
        <taxon>Peronosporomycetes</taxon>
        <taxon>Peronosporales</taxon>
        <taxon>Peronosporaceae</taxon>
        <taxon>Phytophthora</taxon>
    </lineage>
</organism>
<proteinExistence type="predicted"/>
<evidence type="ECO:0000313" key="2">
    <source>
        <dbReference type="Proteomes" id="UP000704712"/>
    </source>
</evidence>
<dbReference type="InterPro" id="IPR052727">
    <property type="entry name" value="Rab4/Rab5_effector"/>
</dbReference>
<dbReference type="PANTHER" id="PTHR13510">
    <property type="entry name" value="FYVE-FINGER-CONTAINING RAB5 EFFECTOR PROTEIN RABENOSYN-5-RELATED"/>
    <property type="match status" value="1"/>
</dbReference>
<evidence type="ECO:0000313" key="1">
    <source>
        <dbReference type="EMBL" id="KAF4145234.1"/>
    </source>
</evidence>
<reference evidence="1" key="1">
    <citation type="submission" date="2020-03" db="EMBL/GenBank/DDBJ databases">
        <title>Hybrid Assembly of Korean Phytophthora infestans isolates.</title>
        <authorList>
            <person name="Prokchorchik M."/>
            <person name="Lee Y."/>
            <person name="Seo J."/>
            <person name="Cho J.-H."/>
            <person name="Park Y.-E."/>
            <person name="Jang D.-C."/>
            <person name="Im J.-S."/>
            <person name="Choi J.-G."/>
            <person name="Park H.-J."/>
            <person name="Lee G.-B."/>
            <person name="Lee Y.-G."/>
            <person name="Hong S.-Y."/>
            <person name="Cho K."/>
            <person name="Sohn K.H."/>
        </authorList>
    </citation>
    <scope>NUCLEOTIDE SEQUENCE</scope>
    <source>
        <strain evidence="1">KR_2_A2</strain>
    </source>
</reference>
<sequence>MPTLHWEHLNLIACPSSFRIYFTTEKRIAIVGTNLVEWVERGIRGCHLPSAKHWNEAVTCPQPIPSSVSSVETEHISCAIHHSSICAEGRSSLTMKKEETLDHTEALSYEETAALLSMSDSYIQEAVHMSRHYAGCSRHPFAIDSTRWKRIAHVRDLAMYKERRARWRHNNKRKLGSRLADYDYVDDGTKLLPATLMIGTFPGDLESVMCGLQSSTEDATRLRASYLGDNLVDEKLLAAPLESPSYDNPLRSCTLRWRGLRSGATAAKVTSRQFFSSRAIETVYIESTGITELGNGERVGYELLQSVEVPGFGGFSKNGRRQAVISYCYVYRQPSPDVMEVFMLGSTSCDGVFLGGALAKMHSLHRLVHCAERKKLAWLLNSSQPTLANPKAGGCCAECFRSFGRWPHRAERLCSACDERVCASCTAYRQMHFALPFRRKVTRSKLAFCGRCLQRAEETSPMTVAAFEAMEQGEDFDFDTADSSLPPYSNSKWSSQCLDEDDLAMTILGD</sequence>
<evidence type="ECO:0008006" key="3">
    <source>
        <dbReference type="Google" id="ProtNLM"/>
    </source>
</evidence>
<name>A0A8S9V1A7_PHYIN</name>
<dbReference type="Proteomes" id="UP000704712">
    <property type="component" value="Unassembled WGS sequence"/>
</dbReference>
<gene>
    <name evidence="1" type="ORF">GN958_ATG05588</name>
</gene>
<dbReference type="AlphaFoldDB" id="A0A8S9V1A7"/>
<accession>A0A8S9V1A7</accession>